<comment type="cofactor">
    <cofactor evidence="1">
        <name>Mg(2+)</name>
        <dbReference type="ChEBI" id="CHEBI:18420"/>
    </cofactor>
</comment>
<dbReference type="AlphaFoldDB" id="A0A0G9GUT0"/>
<gene>
    <name evidence="4" type="primary">mutT</name>
    <name evidence="4" type="ORF">LPJSA22_00124</name>
</gene>
<evidence type="ECO:0000256" key="1">
    <source>
        <dbReference type="ARBA" id="ARBA00001946"/>
    </source>
</evidence>
<evidence type="ECO:0000259" key="3">
    <source>
        <dbReference type="PROSITE" id="PS51462"/>
    </source>
</evidence>
<evidence type="ECO:0000256" key="2">
    <source>
        <dbReference type="ARBA" id="ARBA00022801"/>
    </source>
</evidence>
<protein>
    <submittedName>
        <fullName evidence="4">8-oxo-dGTP diphosphatase</fullName>
        <ecNumber evidence="4">3.6.1.55</ecNumber>
    </submittedName>
</protein>
<organism evidence="4 5">
    <name type="scientific">Lactiplantibacillus plantarum</name>
    <name type="common">Lactobacillus plantarum</name>
    <dbReference type="NCBI Taxonomy" id="1590"/>
    <lineage>
        <taxon>Bacteria</taxon>
        <taxon>Bacillati</taxon>
        <taxon>Bacillota</taxon>
        <taxon>Bacilli</taxon>
        <taxon>Lactobacillales</taxon>
        <taxon>Lactobacillaceae</taxon>
        <taxon>Lactiplantibacillus</taxon>
    </lineage>
</organism>
<dbReference type="InterPro" id="IPR015797">
    <property type="entry name" value="NUDIX_hydrolase-like_dom_sf"/>
</dbReference>
<proteinExistence type="predicted"/>
<dbReference type="Gene3D" id="3.90.79.10">
    <property type="entry name" value="Nucleoside Triphosphate Pyrophosphohydrolase"/>
    <property type="match status" value="1"/>
</dbReference>
<name>A0A0G9GUT0_LACPN</name>
<sequence>MANYIKEIRALVGHKPIILNTAAGILVNDQQQVLLNLRTDTHNWSLPGGYLEYGETYATACVREYKEDSGIDVEVVDRIGIFDKGETAYPNGDVAQTISALFLVKPIGGHVLTQATDETLKLDYFDFDNLPPLLNQQNADMIHAAQEYLQTHSATK</sequence>
<dbReference type="InterPro" id="IPR000086">
    <property type="entry name" value="NUDIX_hydrolase_dom"/>
</dbReference>
<dbReference type="PRINTS" id="PR00502">
    <property type="entry name" value="NUDIXFAMILY"/>
</dbReference>
<dbReference type="PATRIC" id="fig|1590.143.peg.1400"/>
<dbReference type="PROSITE" id="PS51462">
    <property type="entry name" value="NUDIX"/>
    <property type="match status" value="1"/>
</dbReference>
<dbReference type="CDD" id="cd04677">
    <property type="entry name" value="NUDIX_Hydrolase"/>
    <property type="match status" value="1"/>
</dbReference>
<dbReference type="GO" id="GO:0035539">
    <property type="term" value="F:8-oxo-7,8-dihydrodeoxyguanosine triphosphate pyrophosphatase activity"/>
    <property type="evidence" value="ECO:0007669"/>
    <property type="project" value="UniProtKB-EC"/>
</dbReference>
<evidence type="ECO:0000313" key="5">
    <source>
        <dbReference type="Proteomes" id="UP000094892"/>
    </source>
</evidence>
<reference evidence="4 5" key="1">
    <citation type="submission" date="2016-08" db="EMBL/GenBank/DDBJ databases">
        <title>Genome sequencing of Lactobacillus plantarum JSA22, isolated from fermented soybean paste.</title>
        <authorList>
            <person name="Choi H.S."/>
        </authorList>
    </citation>
    <scope>NUCLEOTIDE SEQUENCE [LARGE SCALE GENOMIC DNA]</scope>
    <source>
        <strain evidence="4 5">JSA22</strain>
    </source>
</reference>
<dbReference type="Pfam" id="PF00293">
    <property type="entry name" value="NUDIX"/>
    <property type="match status" value="1"/>
</dbReference>
<dbReference type="GeneID" id="77216787"/>
<dbReference type="PANTHER" id="PTHR43046">
    <property type="entry name" value="GDP-MANNOSE MANNOSYL HYDROLASE"/>
    <property type="match status" value="1"/>
</dbReference>
<keyword evidence="2 4" id="KW-0378">Hydrolase</keyword>
<evidence type="ECO:0000313" key="4">
    <source>
        <dbReference type="EMBL" id="ODO60191.1"/>
    </source>
</evidence>
<dbReference type="RefSeq" id="WP_003641724.1">
    <property type="nucleotide sequence ID" value="NZ_AP018405.1"/>
</dbReference>
<feature type="domain" description="Nudix hydrolase" evidence="3">
    <location>
        <begin position="16"/>
        <end position="149"/>
    </location>
</feature>
<dbReference type="EMBL" id="MCOL01000001">
    <property type="protein sequence ID" value="ODO60191.1"/>
    <property type="molecule type" value="Genomic_DNA"/>
</dbReference>
<dbReference type="InterPro" id="IPR020476">
    <property type="entry name" value="Nudix_hydrolase"/>
</dbReference>
<comment type="caution">
    <text evidence="4">The sequence shown here is derived from an EMBL/GenBank/DDBJ whole genome shotgun (WGS) entry which is preliminary data.</text>
</comment>
<accession>A0A0G9GUT0</accession>
<dbReference type="SUPFAM" id="SSF55811">
    <property type="entry name" value="Nudix"/>
    <property type="match status" value="1"/>
</dbReference>
<dbReference type="PANTHER" id="PTHR43046:SF2">
    <property type="entry name" value="8-OXO-DGTP DIPHOSPHATASE-RELATED"/>
    <property type="match status" value="1"/>
</dbReference>
<dbReference type="Proteomes" id="UP000094892">
    <property type="component" value="Unassembled WGS sequence"/>
</dbReference>
<dbReference type="EC" id="3.6.1.55" evidence="4"/>